<evidence type="ECO:0000313" key="16">
    <source>
        <dbReference type="EMBL" id="GAB1299469.1"/>
    </source>
</evidence>
<dbReference type="EMBL" id="BAAFST010000015">
    <property type="protein sequence ID" value="GAB1299469.1"/>
    <property type="molecule type" value="Genomic_DNA"/>
</dbReference>
<dbReference type="PANTHER" id="PTHR11645">
    <property type="entry name" value="PYRROLINE-5-CARBOXYLATE REDUCTASE"/>
    <property type="match status" value="1"/>
</dbReference>
<evidence type="ECO:0000256" key="9">
    <source>
        <dbReference type="ARBA" id="ARBA00039786"/>
    </source>
</evidence>
<evidence type="ECO:0000259" key="15">
    <source>
        <dbReference type="Pfam" id="PF14748"/>
    </source>
</evidence>
<dbReference type="InterPro" id="IPR000304">
    <property type="entry name" value="Pyrroline-COOH_reductase"/>
</dbReference>
<evidence type="ECO:0000256" key="8">
    <source>
        <dbReference type="ARBA" id="ARBA00038523"/>
    </source>
</evidence>
<dbReference type="SUPFAM" id="SSF48179">
    <property type="entry name" value="6-phosphogluconate dehydrogenase C-terminal domain-like"/>
    <property type="match status" value="1"/>
</dbReference>
<dbReference type="PIRSF" id="PIRSF000193">
    <property type="entry name" value="Pyrrol-5-carb_rd"/>
    <property type="match status" value="1"/>
</dbReference>
<evidence type="ECO:0000313" key="17">
    <source>
        <dbReference type="Proteomes" id="UP001623349"/>
    </source>
</evidence>
<dbReference type="InterPro" id="IPR036291">
    <property type="entry name" value="NAD(P)-bd_dom_sf"/>
</dbReference>
<sequence>MAATKSEPRRVGFVGAGRMAEAIAQGLIRAASALLSEMGSYEDIREEEAWHCVLKSKVEAKQVLASAPTDKNLCHLRALGCQTTHSNQEVLQNCQLVIFATKPQVLPAVLAEVAPVVTTEHIIVSVAAGISLSSMEELLPPNTRVFRVSPNLPCVVQEGAMVMTRGHHAGDDDAELLQNLLEACGQCIEVPESYVDIHTGLSGSGVAFVCTFSEALAEGAIKMGMPSDLAHRIAAQTLLGTAKMLQQEGKHPAQLRTDVLTPAGTTIHGLHALEQGGFRAATMSAVEAATCRAKELSKK</sequence>
<comment type="function">
    <text evidence="13">Oxidoreductase that catalyzes the last step in proline biosynthesis, which corresponds to the reduction of pyrroline-5-carboxylate (P5C) to L-proline using NAD(P)H. Proline is synthesized from either glutamate or ornithine; both are converted to P5C, and then to proline via pyrroline-5-carboxylate reductases (PYCRs). PYCR3 is exclusively linked to the biosynthesis of proline from ornithine.</text>
</comment>
<evidence type="ECO:0000256" key="10">
    <source>
        <dbReference type="ARBA" id="ARBA00042532"/>
    </source>
</evidence>
<evidence type="ECO:0000259" key="14">
    <source>
        <dbReference type="Pfam" id="PF03807"/>
    </source>
</evidence>
<dbReference type="SUPFAM" id="SSF51735">
    <property type="entry name" value="NAD(P)-binding Rossmann-fold domains"/>
    <property type="match status" value="1"/>
</dbReference>
<accession>A0ABQ0FJP6</accession>
<evidence type="ECO:0000256" key="11">
    <source>
        <dbReference type="ARBA" id="ARBA00049867"/>
    </source>
</evidence>
<reference evidence="16 17" key="1">
    <citation type="submission" date="2024-08" db="EMBL/GenBank/DDBJ databases">
        <title>The draft genome of Apodemus speciosus.</title>
        <authorList>
            <person name="Nabeshima K."/>
            <person name="Suzuki S."/>
            <person name="Onuma M."/>
        </authorList>
    </citation>
    <scope>NUCLEOTIDE SEQUENCE [LARGE SCALE GENOMIC DNA]</scope>
    <source>
        <strain evidence="16">IB14-021</strain>
    </source>
</reference>
<dbReference type="InterPro" id="IPR008927">
    <property type="entry name" value="6-PGluconate_DH-like_C_sf"/>
</dbReference>
<evidence type="ECO:0000256" key="13">
    <source>
        <dbReference type="ARBA" id="ARBA00049975"/>
    </source>
</evidence>
<dbReference type="Pfam" id="PF14748">
    <property type="entry name" value="P5CR_dimer"/>
    <property type="match status" value="1"/>
</dbReference>
<evidence type="ECO:0000256" key="4">
    <source>
        <dbReference type="ARBA" id="ARBA00022605"/>
    </source>
</evidence>
<comment type="catalytic activity">
    <reaction evidence="12">
        <text>L-proline + NAD(+) = (S)-1-pyrroline-5-carboxylate + NADH + 2 H(+)</text>
        <dbReference type="Rhea" id="RHEA:14105"/>
        <dbReference type="ChEBI" id="CHEBI:15378"/>
        <dbReference type="ChEBI" id="CHEBI:17388"/>
        <dbReference type="ChEBI" id="CHEBI:57540"/>
        <dbReference type="ChEBI" id="CHEBI:57945"/>
        <dbReference type="ChEBI" id="CHEBI:60039"/>
        <dbReference type="EC" id="1.5.1.2"/>
    </reaction>
    <physiologicalReaction direction="right-to-left" evidence="12">
        <dbReference type="Rhea" id="RHEA:14107"/>
    </physiologicalReaction>
</comment>
<gene>
    <name evidence="16" type="ORF">APTSU1_001470500</name>
</gene>
<evidence type="ECO:0000256" key="1">
    <source>
        <dbReference type="ARBA" id="ARBA00005205"/>
    </source>
</evidence>
<evidence type="ECO:0000256" key="7">
    <source>
        <dbReference type="ARBA" id="ARBA00023002"/>
    </source>
</evidence>
<dbReference type="Gene3D" id="3.40.50.720">
    <property type="entry name" value="NAD(P)-binding Rossmann-like Domain"/>
    <property type="match status" value="1"/>
</dbReference>
<dbReference type="NCBIfam" id="TIGR00112">
    <property type="entry name" value="proC"/>
    <property type="match status" value="1"/>
</dbReference>
<dbReference type="Gene3D" id="1.10.3730.10">
    <property type="entry name" value="ProC C-terminal domain-like"/>
    <property type="match status" value="1"/>
</dbReference>
<dbReference type="InterPro" id="IPR028939">
    <property type="entry name" value="P5C_Rdtase_cat_N"/>
</dbReference>
<feature type="domain" description="Pyrroline-5-carboxylate reductase catalytic N-terminal" evidence="14">
    <location>
        <begin position="10"/>
        <end position="129"/>
    </location>
</feature>
<organism evidence="16 17">
    <name type="scientific">Apodemus speciosus</name>
    <name type="common">Large Japanese field mouse</name>
    <dbReference type="NCBI Taxonomy" id="105296"/>
    <lineage>
        <taxon>Eukaryota</taxon>
        <taxon>Metazoa</taxon>
        <taxon>Chordata</taxon>
        <taxon>Craniata</taxon>
        <taxon>Vertebrata</taxon>
        <taxon>Euteleostomi</taxon>
        <taxon>Mammalia</taxon>
        <taxon>Eutheria</taxon>
        <taxon>Euarchontoglires</taxon>
        <taxon>Glires</taxon>
        <taxon>Rodentia</taxon>
        <taxon>Myomorpha</taxon>
        <taxon>Muroidea</taxon>
        <taxon>Muridae</taxon>
        <taxon>Murinae</taxon>
        <taxon>Apodemus</taxon>
    </lineage>
</organism>
<evidence type="ECO:0000256" key="5">
    <source>
        <dbReference type="ARBA" id="ARBA00022650"/>
    </source>
</evidence>
<keyword evidence="7" id="KW-0560">Oxidoreductase</keyword>
<dbReference type="EC" id="1.5.1.2" evidence="3"/>
<comment type="catalytic activity">
    <reaction evidence="11">
        <text>L-proline + NADP(+) = (S)-1-pyrroline-5-carboxylate + NADPH + 2 H(+)</text>
        <dbReference type="Rhea" id="RHEA:14109"/>
        <dbReference type="ChEBI" id="CHEBI:15378"/>
        <dbReference type="ChEBI" id="CHEBI:17388"/>
        <dbReference type="ChEBI" id="CHEBI:57783"/>
        <dbReference type="ChEBI" id="CHEBI:58349"/>
        <dbReference type="ChEBI" id="CHEBI:60039"/>
        <dbReference type="EC" id="1.5.1.2"/>
    </reaction>
    <physiologicalReaction direction="right-to-left" evidence="11">
        <dbReference type="Rhea" id="RHEA:14111"/>
    </physiologicalReaction>
</comment>
<comment type="caution">
    <text evidence="16">The sequence shown here is derived from an EMBL/GenBank/DDBJ whole genome shotgun (WGS) entry which is preliminary data.</text>
</comment>
<proteinExistence type="inferred from homology"/>
<dbReference type="HAMAP" id="MF_01925">
    <property type="entry name" value="P5C_reductase"/>
    <property type="match status" value="1"/>
</dbReference>
<dbReference type="PANTHER" id="PTHR11645:SF0">
    <property type="entry name" value="PYRROLINE-5-CARBOXYLATE REDUCTASE 3"/>
    <property type="match status" value="1"/>
</dbReference>
<evidence type="ECO:0000256" key="3">
    <source>
        <dbReference type="ARBA" id="ARBA00012855"/>
    </source>
</evidence>
<evidence type="ECO:0000256" key="6">
    <source>
        <dbReference type="ARBA" id="ARBA00022857"/>
    </source>
</evidence>
<comment type="pathway">
    <text evidence="1">Amino-acid biosynthesis; L-proline biosynthesis; L-proline from L-glutamate 5-semialdehyde: step 1/1.</text>
</comment>
<evidence type="ECO:0000256" key="2">
    <source>
        <dbReference type="ARBA" id="ARBA00005525"/>
    </source>
</evidence>
<keyword evidence="6" id="KW-0521">NADP</keyword>
<dbReference type="Proteomes" id="UP001623349">
    <property type="component" value="Unassembled WGS sequence"/>
</dbReference>
<keyword evidence="5" id="KW-0641">Proline biosynthesis</keyword>
<feature type="domain" description="Pyrroline-5-carboxylate reductase dimerisation" evidence="15">
    <location>
        <begin position="192"/>
        <end position="296"/>
    </location>
</feature>
<dbReference type="Pfam" id="PF03807">
    <property type="entry name" value="F420_oxidored"/>
    <property type="match status" value="1"/>
</dbReference>
<keyword evidence="4" id="KW-0028">Amino-acid biosynthesis</keyword>
<comment type="subunit">
    <text evidence="8">Homodecamer; composed of 5 homodimers.</text>
</comment>
<keyword evidence="17" id="KW-1185">Reference proteome</keyword>
<name>A0ABQ0FJP6_APOSI</name>
<comment type="similarity">
    <text evidence="2">Belongs to the pyrroline-5-carboxylate reductase family.</text>
</comment>
<evidence type="ECO:0000256" key="12">
    <source>
        <dbReference type="ARBA" id="ARBA00049875"/>
    </source>
</evidence>
<protein>
    <recommendedName>
        <fullName evidence="9">Pyrroline-5-carboxylate reductase 3</fullName>
        <ecNumber evidence="3">1.5.1.2</ecNumber>
    </recommendedName>
    <alternativeName>
        <fullName evidence="10">Pyrroline-5-carboxylate reductase-like protein</fullName>
    </alternativeName>
</protein>
<dbReference type="InterPro" id="IPR029036">
    <property type="entry name" value="P5CR_dimer"/>
</dbReference>